<proteinExistence type="predicted"/>
<evidence type="ECO:0000313" key="2">
    <source>
        <dbReference type="Proteomes" id="UP000054721"/>
    </source>
</evidence>
<accession>A0A0V1LVP4</accession>
<name>A0A0V1LVP4_9BILA</name>
<gene>
    <name evidence="1" type="ORF">T02_13533</name>
</gene>
<reference evidence="1 2" key="1">
    <citation type="submission" date="2015-05" db="EMBL/GenBank/DDBJ databases">
        <title>Evolution of Trichinella species and genotypes.</title>
        <authorList>
            <person name="Korhonen P.K."/>
            <person name="Edoardo P."/>
            <person name="Giuseppe L.R."/>
            <person name="Gasser R.B."/>
        </authorList>
    </citation>
    <scope>NUCLEOTIDE SEQUENCE [LARGE SCALE GENOMIC DNA]</scope>
    <source>
        <strain evidence="1">ISS10</strain>
    </source>
</reference>
<sequence>MRTNCNANDPVVVEYMAFEVGILPTLLNTTCISRELCSQERREDVRSTPESVSDLLMPIKSIFGEKCFS</sequence>
<comment type="caution">
    <text evidence="1">The sequence shown here is derived from an EMBL/GenBank/DDBJ whole genome shotgun (WGS) entry which is preliminary data.</text>
</comment>
<dbReference type="AlphaFoldDB" id="A0A0V1LVP4"/>
<dbReference type="EMBL" id="JYDW01000002">
    <property type="protein sequence ID" value="KRZ63198.1"/>
    <property type="molecule type" value="Genomic_DNA"/>
</dbReference>
<dbReference type="Proteomes" id="UP000054721">
    <property type="component" value="Unassembled WGS sequence"/>
</dbReference>
<protein>
    <submittedName>
        <fullName evidence="1">Uncharacterized protein</fullName>
    </submittedName>
</protein>
<keyword evidence="2" id="KW-1185">Reference proteome</keyword>
<organism evidence="1 2">
    <name type="scientific">Trichinella nativa</name>
    <dbReference type="NCBI Taxonomy" id="6335"/>
    <lineage>
        <taxon>Eukaryota</taxon>
        <taxon>Metazoa</taxon>
        <taxon>Ecdysozoa</taxon>
        <taxon>Nematoda</taxon>
        <taxon>Enoplea</taxon>
        <taxon>Dorylaimia</taxon>
        <taxon>Trichinellida</taxon>
        <taxon>Trichinellidae</taxon>
        <taxon>Trichinella</taxon>
    </lineage>
</organism>
<evidence type="ECO:0000313" key="1">
    <source>
        <dbReference type="EMBL" id="KRZ63198.1"/>
    </source>
</evidence>